<dbReference type="InterPro" id="IPR029044">
    <property type="entry name" value="Nucleotide-diphossugar_trans"/>
</dbReference>
<comment type="cofactor">
    <cofactor evidence="1 20">
        <name>Mn(2+)</name>
        <dbReference type="ChEBI" id="CHEBI:29035"/>
    </cofactor>
</comment>
<comment type="subcellular location">
    <subcellularLocation>
        <location evidence="2 20">Golgi apparatus membrane</location>
        <topology evidence="2 20">Single-pass type II membrane protein</topology>
    </subcellularLocation>
</comment>
<dbReference type="GO" id="GO:0046872">
    <property type="term" value="F:metal ion binding"/>
    <property type="evidence" value="ECO:0007669"/>
    <property type="project" value="UniProtKB-KW"/>
</dbReference>
<dbReference type="FunFam" id="3.90.550.10:FF:000029">
    <property type="entry name" value="Polypeptide N-acetylgalactosaminyltransferase"/>
    <property type="match status" value="1"/>
</dbReference>
<organism evidence="22 23">
    <name type="scientific">Polyplax serrata</name>
    <name type="common">Common mouse louse</name>
    <dbReference type="NCBI Taxonomy" id="468196"/>
    <lineage>
        <taxon>Eukaryota</taxon>
        <taxon>Metazoa</taxon>
        <taxon>Ecdysozoa</taxon>
        <taxon>Arthropoda</taxon>
        <taxon>Hexapoda</taxon>
        <taxon>Insecta</taxon>
        <taxon>Pterygota</taxon>
        <taxon>Neoptera</taxon>
        <taxon>Paraneoptera</taxon>
        <taxon>Psocodea</taxon>
        <taxon>Troctomorpha</taxon>
        <taxon>Phthiraptera</taxon>
        <taxon>Anoplura</taxon>
        <taxon>Polyplacidae</taxon>
        <taxon>Polyplax</taxon>
    </lineage>
</organism>
<keyword evidence="8 20" id="KW-0812">Transmembrane</keyword>
<evidence type="ECO:0000256" key="9">
    <source>
        <dbReference type="ARBA" id="ARBA00022723"/>
    </source>
</evidence>
<reference evidence="22 23" key="1">
    <citation type="submission" date="2023-10" db="EMBL/GenBank/DDBJ databases">
        <title>Genomes of two closely related lineages of the louse Polyplax serrata with different host specificities.</title>
        <authorList>
            <person name="Martinu J."/>
            <person name="Tarabai H."/>
            <person name="Stefka J."/>
            <person name="Hypsa V."/>
        </authorList>
    </citation>
    <scope>NUCLEOTIDE SEQUENCE [LARGE SCALE GENOMIC DNA]</scope>
    <source>
        <strain evidence="22">HR10_N</strain>
    </source>
</reference>
<evidence type="ECO:0000313" key="23">
    <source>
        <dbReference type="Proteomes" id="UP001372834"/>
    </source>
</evidence>
<dbReference type="Gene3D" id="3.90.550.10">
    <property type="entry name" value="Spore Coat Polysaccharide Biosynthesis Protein SpsA, Chain A"/>
    <property type="match status" value="1"/>
</dbReference>
<dbReference type="SUPFAM" id="SSF50370">
    <property type="entry name" value="Ricin B-like lectins"/>
    <property type="match status" value="1"/>
</dbReference>
<dbReference type="GO" id="GO:0000139">
    <property type="term" value="C:Golgi membrane"/>
    <property type="evidence" value="ECO:0007669"/>
    <property type="project" value="UniProtKB-SubCell"/>
</dbReference>
<evidence type="ECO:0000256" key="2">
    <source>
        <dbReference type="ARBA" id="ARBA00004323"/>
    </source>
</evidence>
<keyword evidence="17 20" id="KW-0464">Manganese</keyword>
<dbReference type="GO" id="GO:0006493">
    <property type="term" value="P:protein O-linked glycosylation"/>
    <property type="evidence" value="ECO:0007669"/>
    <property type="project" value="TreeGrafter"/>
</dbReference>
<evidence type="ECO:0000313" key="22">
    <source>
        <dbReference type="EMBL" id="KAK6626024.1"/>
    </source>
</evidence>
<dbReference type="EMBL" id="JAWJWE010000037">
    <property type="protein sequence ID" value="KAK6626024.1"/>
    <property type="molecule type" value="Genomic_DNA"/>
</dbReference>
<gene>
    <name evidence="22" type="ORF">RUM43_006328</name>
</gene>
<evidence type="ECO:0000256" key="11">
    <source>
        <dbReference type="ARBA" id="ARBA00022968"/>
    </source>
</evidence>
<dbReference type="InterPro" id="IPR000772">
    <property type="entry name" value="Ricin_B_lectin"/>
</dbReference>
<evidence type="ECO:0000256" key="7">
    <source>
        <dbReference type="ARBA" id="ARBA00022679"/>
    </source>
</evidence>
<comment type="pathway">
    <text evidence="3 20">Protein modification; protein glycosylation.</text>
</comment>
<proteinExistence type="inferred from homology"/>
<evidence type="ECO:0000256" key="1">
    <source>
        <dbReference type="ARBA" id="ARBA00001936"/>
    </source>
</evidence>
<comment type="catalytic activity">
    <reaction evidence="18">
        <text>L-threonyl-[protein] + UDP-N-acetyl-alpha-D-galactosamine = a 3-O-[N-acetyl-alpha-D-galactosaminyl]-L-threonyl-[protein] + UDP + H(+)</text>
        <dbReference type="Rhea" id="RHEA:52424"/>
        <dbReference type="Rhea" id="RHEA-COMP:11060"/>
        <dbReference type="Rhea" id="RHEA-COMP:11689"/>
        <dbReference type="ChEBI" id="CHEBI:15378"/>
        <dbReference type="ChEBI" id="CHEBI:30013"/>
        <dbReference type="ChEBI" id="CHEBI:58223"/>
        <dbReference type="ChEBI" id="CHEBI:67138"/>
        <dbReference type="ChEBI" id="CHEBI:87075"/>
        <dbReference type="EC" id="2.4.1.41"/>
    </reaction>
</comment>
<evidence type="ECO:0000256" key="19">
    <source>
        <dbReference type="ARBA" id="ARBA00052209"/>
    </source>
</evidence>
<sequence length="588" mass="67997">MRRNLKGCLKFLMLTVLTVATTVVIFRIIRQPVLRRIAYKYEDEIAAEHQRDIKYDNKIDWHNYEQMKRESHRIGVGEQGKPAFLPDEENAQKEALYAVNGFNALLSDKIFLNRSLPDIRHPGCKDKKYLKNLNTVSVVVPFHNEHWSTLLRTAHSVINRSPPNLLKEIILVDDFSSKPFLKRKLDIYVERNLPKVKIVRLPERMGLIRARLAGAKLATAEVLLFLDSHTEANVNWLPPLLEPIAEDYRTCVCPFIDVIAHDTFEYRAQDEGRRGAFDWEFYYKRLPLLPEDLKHPTEPFQNPVMAGGLFAISSKFFWELGGYDEGLAIWGGEQYELSFKIWQCGGKMVDAPCSRVGHIYRKFAPFPNPGIGDFVGKNYRRVAEVWMDEYAEYLYLRRPHYRKIDPGDLTAQKAVREKLKCKSFKWFIENVAFDLPLKYPPIEPPNIGEGEIRSLAASSLCVDTEKKEPEESFGLKPCVKDTGQKLSRSEQEFVLTWHEDIRPKKRGVCWDVSSVDKRAPVNLFKCHSMKGNQLWHYKPKQRWLVHGMNSRCLTADVENQSLFVSKCDPNSIAQKWKIERINITAAAG</sequence>
<dbReference type="FunFam" id="2.80.10.50:FF:000011">
    <property type="entry name" value="Polypeptide N-acetylgalactosaminyltransferase"/>
    <property type="match status" value="1"/>
</dbReference>
<evidence type="ECO:0000256" key="16">
    <source>
        <dbReference type="ARBA" id="ARBA00023180"/>
    </source>
</evidence>
<evidence type="ECO:0000256" key="13">
    <source>
        <dbReference type="ARBA" id="ARBA00023034"/>
    </source>
</evidence>
<dbReference type="PANTHER" id="PTHR11675:SF134">
    <property type="entry name" value="N-ACETYLGALACTOSAMINYLTRANSFERASE 4-RELATED"/>
    <property type="match status" value="1"/>
</dbReference>
<dbReference type="PROSITE" id="PS50231">
    <property type="entry name" value="RICIN_B_LECTIN"/>
    <property type="match status" value="1"/>
</dbReference>
<dbReference type="SUPFAM" id="SSF53448">
    <property type="entry name" value="Nucleotide-diphospho-sugar transferases"/>
    <property type="match status" value="1"/>
</dbReference>
<keyword evidence="9" id="KW-0479">Metal-binding</keyword>
<dbReference type="InterPro" id="IPR035992">
    <property type="entry name" value="Ricin_B-like_lectins"/>
</dbReference>
<comment type="similarity">
    <text evidence="4 20">Belongs to the glycosyltransferase 2 family. GalNAc-T subfamily.</text>
</comment>
<evidence type="ECO:0000259" key="21">
    <source>
        <dbReference type="SMART" id="SM00458"/>
    </source>
</evidence>
<keyword evidence="12 20" id="KW-1133">Transmembrane helix</keyword>
<evidence type="ECO:0000256" key="4">
    <source>
        <dbReference type="ARBA" id="ARBA00005680"/>
    </source>
</evidence>
<keyword evidence="15 20" id="KW-1015">Disulfide bond</keyword>
<evidence type="ECO:0000256" key="6">
    <source>
        <dbReference type="ARBA" id="ARBA00022676"/>
    </source>
</evidence>
<evidence type="ECO:0000256" key="5">
    <source>
        <dbReference type="ARBA" id="ARBA00012644"/>
    </source>
</evidence>
<keyword evidence="10 20" id="KW-0430">Lectin</keyword>
<comment type="caution">
    <text evidence="22">The sequence shown here is derived from an EMBL/GenBank/DDBJ whole genome shotgun (WGS) entry which is preliminary data.</text>
</comment>
<dbReference type="InterPro" id="IPR045885">
    <property type="entry name" value="GalNAc-T"/>
</dbReference>
<dbReference type="Pfam" id="PF00535">
    <property type="entry name" value="Glycos_transf_2"/>
    <property type="match status" value="1"/>
</dbReference>
<evidence type="ECO:0000256" key="10">
    <source>
        <dbReference type="ARBA" id="ARBA00022734"/>
    </source>
</evidence>
<keyword evidence="16" id="KW-0325">Glycoprotein</keyword>
<protein>
    <recommendedName>
        <fullName evidence="5 20">Polypeptide N-acetylgalactosaminyltransferase</fullName>
        <ecNumber evidence="20">2.4.1.-</ecNumber>
    </recommendedName>
    <alternativeName>
        <fullName evidence="20">Protein-UDP acetylgalactosaminyltransferase</fullName>
    </alternativeName>
</protein>
<evidence type="ECO:0000256" key="3">
    <source>
        <dbReference type="ARBA" id="ARBA00004922"/>
    </source>
</evidence>
<name>A0AAN8PES3_POLSC</name>
<keyword evidence="7 20" id="KW-0808">Transferase</keyword>
<keyword evidence="13 20" id="KW-0333">Golgi apparatus</keyword>
<dbReference type="PANTHER" id="PTHR11675">
    <property type="entry name" value="N-ACETYLGALACTOSAMINYLTRANSFERASE"/>
    <property type="match status" value="1"/>
</dbReference>
<keyword evidence="6 20" id="KW-0328">Glycosyltransferase</keyword>
<evidence type="ECO:0000256" key="14">
    <source>
        <dbReference type="ARBA" id="ARBA00023136"/>
    </source>
</evidence>
<dbReference type="CDD" id="cd23439">
    <property type="entry name" value="beta-trefoil_Ricin_GALNT10-like"/>
    <property type="match status" value="1"/>
</dbReference>
<dbReference type="InterPro" id="IPR001173">
    <property type="entry name" value="Glyco_trans_2-like"/>
</dbReference>
<keyword evidence="14 20" id="KW-0472">Membrane</keyword>
<evidence type="ECO:0000256" key="17">
    <source>
        <dbReference type="ARBA" id="ARBA00023211"/>
    </source>
</evidence>
<comment type="catalytic activity">
    <reaction evidence="19">
        <text>L-seryl-[protein] + UDP-N-acetyl-alpha-D-galactosamine = a 3-O-[N-acetyl-alpha-D-galactosaminyl]-L-seryl-[protein] + UDP + H(+)</text>
        <dbReference type="Rhea" id="RHEA:23956"/>
        <dbReference type="Rhea" id="RHEA-COMP:9863"/>
        <dbReference type="Rhea" id="RHEA-COMP:12788"/>
        <dbReference type="ChEBI" id="CHEBI:15378"/>
        <dbReference type="ChEBI" id="CHEBI:29999"/>
        <dbReference type="ChEBI" id="CHEBI:53604"/>
        <dbReference type="ChEBI" id="CHEBI:58223"/>
        <dbReference type="ChEBI" id="CHEBI:67138"/>
        <dbReference type="EC" id="2.4.1.41"/>
    </reaction>
</comment>
<keyword evidence="11" id="KW-0735">Signal-anchor</keyword>
<dbReference type="AlphaFoldDB" id="A0AAN8PES3"/>
<evidence type="ECO:0000256" key="8">
    <source>
        <dbReference type="ARBA" id="ARBA00022692"/>
    </source>
</evidence>
<dbReference type="GO" id="GO:0030246">
    <property type="term" value="F:carbohydrate binding"/>
    <property type="evidence" value="ECO:0007669"/>
    <property type="project" value="UniProtKB-KW"/>
</dbReference>
<accession>A0AAN8PES3</accession>
<feature type="transmembrane region" description="Helical" evidence="20">
    <location>
        <begin position="12"/>
        <end position="29"/>
    </location>
</feature>
<feature type="domain" description="Ricin B lectin" evidence="21">
    <location>
        <begin position="449"/>
        <end position="579"/>
    </location>
</feature>
<dbReference type="CDD" id="cd02510">
    <property type="entry name" value="pp-GalNAc-T"/>
    <property type="match status" value="1"/>
</dbReference>
<dbReference type="Gene3D" id="2.80.10.50">
    <property type="match status" value="1"/>
</dbReference>
<dbReference type="GO" id="GO:0004653">
    <property type="term" value="F:polypeptide N-acetylgalactosaminyltransferase activity"/>
    <property type="evidence" value="ECO:0007669"/>
    <property type="project" value="UniProtKB-EC"/>
</dbReference>
<evidence type="ECO:0000256" key="15">
    <source>
        <dbReference type="ARBA" id="ARBA00023157"/>
    </source>
</evidence>
<dbReference type="SMART" id="SM00458">
    <property type="entry name" value="RICIN"/>
    <property type="match status" value="1"/>
</dbReference>
<evidence type="ECO:0000256" key="20">
    <source>
        <dbReference type="RuleBase" id="RU361242"/>
    </source>
</evidence>
<evidence type="ECO:0000256" key="12">
    <source>
        <dbReference type="ARBA" id="ARBA00022989"/>
    </source>
</evidence>
<dbReference type="Proteomes" id="UP001372834">
    <property type="component" value="Unassembled WGS sequence"/>
</dbReference>
<dbReference type="Pfam" id="PF00652">
    <property type="entry name" value="Ricin_B_lectin"/>
    <property type="match status" value="1"/>
</dbReference>
<dbReference type="EC" id="2.4.1.-" evidence="20"/>
<evidence type="ECO:0000256" key="18">
    <source>
        <dbReference type="ARBA" id="ARBA00050905"/>
    </source>
</evidence>